<reference evidence="2" key="2">
    <citation type="submission" date="2023-06" db="EMBL/GenBank/DDBJ databases">
        <authorList>
            <person name="Ma L."/>
            <person name="Liu K.-W."/>
            <person name="Li Z."/>
            <person name="Hsiao Y.-Y."/>
            <person name="Qi Y."/>
            <person name="Fu T."/>
            <person name="Tang G."/>
            <person name="Zhang D."/>
            <person name="Sun W.-H."/>
            <person name="Liu D.-K."/>
            <person name="Li Y."/>
            <person name="Chen G.-Z."/>
            <person name="Liu X.-D."/>
            <person name="Liao X.-Y."/>
            <person name="Jiang Y.-T."/>
            <person name="Yu X."/>
            <person name="Hao Y."/>
            <person name="Huang J."/>
            <person name="Zhao X.-W."/>
            <person name="Ke S."/>
            <person name="Chen Y.-Y."/>
            <person name="Wu W.-L."/>
            <person name="Hsu J.-L."/>
            <person name="Lin Y.-F."/>
            <person name="Huang M.-D."/>
            <person name="Li C.-Y."/>
            <person name="Huang L."/>
            <person name="Wang Z.-W."/>
            <person name="Zhao X."/>
            <person name="Zhong W.-Y."/>
            <person name="Peng D.-H."/>
            <person name="Ahmad S."/>
            <person name="Lan S."/>
            <person name="Zhang J.-S."/>
            <person name="Tsai W.-C."/>
            <person name="Van De Peer Y."/>
            <person name="Liu Z.-J."/>
        </authorList>
    </citation>
    <scope>NUCLEOTIDE SEQUENCE</scope>
    <source>
        <strain evidence="2">CP</strain>
        <tissue evidence="2">Leaves</tissue>
    </source>
</reference>
<evidence type="ECO:0000313" key="2">
    <source>
        <dbReference type="EMBL" id="KAK1290934.1"/>
    </source>
</evidence>
<protein>
    <submittedName>
        <fullName evidence="2">Uncharacterized protein</fullName>
    </submittedName>
</protein>
<feature type="compositionally biased region" description="Basic residues" evidence="1">
    <location>
        <begin position="1"/>
        <end position="13"/>
    </location>
</feature>
<keyword evidence="3" id="KW-1185">Reference proteome</keyword>
<evidence type="ECO:0000313" key="3">
    <source>
        <dbReference type="Proteomes" id="UP001180020"/>
    </source>
</evidence>
<dbReference type="Proteomes" id="UP001180020">
    <property type="component" value="Unassembled WGS sequence"/>
</dbReference>
<organism evidence="2 3">
    <name type="scientific">Acorus calamus</name>
    <name type="common">Sweet flag</name>
    <dbReference type="NCBI Taxonomy" id="4465"/>
    <lineage>
        <taxon>Eukaryota</taxon>
        <taxon>Viridiplantae</taxon>
        <taxon>Streptophyta</taxon>
        <taxon>Embryophyta</taxon>
        <taxon>Tracheophyta</taxon>
        <taxon>Spermatophyta</taxon>
        <taxon>Magnoliopsida</taxon>
        <taxon>Liliopsida</taxon>
        <taxon>Acoraceae</taxon>
        <taxon>Acorus</taxon>
    </lineage>
</organism>
<feature type="region of interest" description="Disordered" evidence="1">
    <location>
        <begin position="116"/>
        <end position="153"/>
    </location>
</feature>
<sequence>MLKKNVRSGRSARKPFSDVSNVPKPSDPPPLDKVPLVVGGGGDEDLDRLFEAHTELSNLVRKIDDLCGQALRLKSAHKLQSHEILSFRHVITDMHTSLEPWLWRFQQAFTKQPSVMENPSELPLASQTTSTLNGETDSVLDDSDETKMDPLISPSPLVSWRGGGCKVESGRQLFLLTPLPSSKAFSSKHQASAKTIPGKVSNLDLPPRALCLEIVEMKPTAKEISMPPIAETEVTLDGGCIKSPSKSSNCKNRDQPTYLITPCLKASSRRMIRKSTPYFFKGEPHVSDDFDSSVPASLASKYPEHFGKKADQLKGTEDCLKWFLSPPKTCVLMEPNENFVTKLPIDDLLPTEWIPRDQSARLLSARGKQLYVVERTPMWDDTGRSMFRTGKHPGETTLKKELWAKFEAVSTEGLCLDQTVFQRKGKGFLERLEEEATNVDSET</sequence>
<comment type="caution">
    <text evidence="2">The sequence shown here is derived from an EMBL/GenBank/DDBJ whole genome shotgun (WGS) entry which is preliminary data.</text>
</comment>
<evidence type="ECO:0000256" key="1">
    <source>
        <dbReference type="SAM" id="MobiDB-lite"/>
    </source>
</evidence>
<dbReference type="AlphaFoldDB" id="A0AAV9CQC4"/>
<reference evidence="2" key="1">
    <citation type="journal article" date="2023" name="Nat. Commun.">
        <title>Diploid and tetraploid genomes of Acorus and the evolution of monocots.</title>
        <authorList>
            <person name="Ma L."/>
            <person name="Liu K.W."/>
            <person name="Li Z."/>
            <person name="Hsiao Y.Y."/>
            <person name="Qi Y."/>
            <person name="Fu T."/>
            <person name="Tang G.D."/>
            <person name="Zhang D."/>
            <person name="Sun W.H."/>
            <person name="Liu D.K."/>
            <person name="Li Y."/>
            <person name="Chen G.Z."/>
            <person name="Liu X.D."/>
            <person name="Liao X.Y."/>
            <person name="Jiang Y.T."/>
            <person name="Yu X."/>
            <person name="Hao Y."/>
            <person name="Huang J."/>
            <person name="Zhao X.W."/>
            <person name="Ke S."/>
            <person name="Chen Y.Y."/>
            <person name="Wu W.L."/>
            <person name="Hsu J.L."/>
            <person name="Lin Y.F."/>
            <person name="Huang M.D."/>
            <person name="Li C.Y."/>
            <person name="Huang L."/>
            <person name="Wang Z.W."/>
            <person name="Zhao X."/>
            <person name="Zhong W.Y."/>
            <person name="Peng D.H."/>
            <person name="Ahmad S."/>
            <person name="Lan S."/>
            <person name="Zhang J.S."/>
            <person name="Tsai W.C."/>
            <person name="Van de Peer Y."/>
            <person name="Liu Z.J."/>
        </authorList>
    </citation>
    <scope>NUCLEOTIDE SEQUENCE</scope>
    <source>
        <strain evidence="2">CP</strain>
    </source>
</reference>
<dbReference type="EMBL" id="JAUJYO010000018">
    <property type="protein sequence ID" value="KAK1290934.1"/>
    <property type="molecule type" value="Genomic_DNA"/>
</dbReference>
<feature type="compositionally biased region" description="Polar residues" evidence="1">
    <location>
        <begin position="125"/>
        <end position="136"/>
    </location>
</feature>
<proteinExistence type="predicted"/>
<dbReference type="PANTHER" id="PTHR37238:SF1">
    <property type="entry name" value="OS05G0532500 PROTEIN"/>
    <property type="match status" value="1"/>
</dbReference>
<feature type="region of interest" description="Disordered" evidence="1">
    <location>
        <begin position="1"/>
        <end position="32"/>
    </location>
</feature>
<gene>
    <name evidence="2" type="ORF">QJS10_CPB18g01007</name>
</gene>
<name>A0AAV9CQC4_ACOCL</name>
<accession>A0AAV9CQC4</accession>
<dbReference type="PANTHER" id="PTHR37238">
    <property type="entry name" value="OS05G0532500 PROTEIN"/>
    <property type="match status" value="1"/>
</dbReference>